<dbReference type="PANTHER" id="PTHR10241">
    <property type="entry name" value="LETHAL 2 GIANT LARVAE PROTEIN"/>
    <property type="match status" value="1"/>
</dbReference>
<reference evidence="3" key="1">
    <citation type="journal article" date="2022" name="Int. J. Mol. Sci.">
        <title>Draft Genome of Tanacetum Coccineum: Genomic Comparison of Closely Related Tanacetum-Family Plants.</title>
        <authorList>
            <person name="Yamashiro T."/>
            <person name="Shiraishi A."/>
            <person name="Nakayama K."/>
            <person name="Satake H."/>
        </authorList>
    </citation>
    <scope>NUCLEOTIDE SEQUENCE</scope>
</reference>
<reference evidence="3" key="2">
    <citation type="submission" date="2022-01" db="EMBL/GenBank/DDBJ databases">
        <authorList>
            <person name="Yamashiro T."/>
            <person name="Shiraishi A."/>
            <person name="Satake H."/>
            <person name="Nakayama K."/>
        </authorList>
    </citation>
    <scope>NUCLEOTIDE SEQUENCE</scope>
</reference>
<feature type="compositionally biased region" description="Basic and acidic residues" evidence="1">
    <location>
        <begin position="1102"/>
        <end position="1117"/>
    </location>
</feature>
<comment type="caution">
    <text evidence="3">The sequence shown here is derived from an EMBL/GenBank/DDBJ whole genome shotgun (WGS) entry which is preliminary data.</text>
</comment>
<dbReference type="SUPFAM" id="SSF50978">
    <property type="entry name" value="WD40 repeat-like"/>
    <property type="match status" value="1"/>
</dbReference>
<feature type="region of interest" description="Disordered" evidence="1">
    <location>
        <begin position="814"/>
        <end position="847"/>
    </location>
</feature>
<keyword evidence="2" id="KW-0472">Membrane</keyword>
<dbReference type="EMBL" id="BQNB010010395">
    <property type="protein sequence ID" value="GJS76700.1"/>
    <property type="molecule type" value="Genomic_DNA"/>
</dbReference>
<accession>A0ABQ4YGW9</accession>
<keyword evidence="4" id="KW-1185">Reference proteome</keyword>
<dbReference type="InterPro" id="IPR036322">
    <property type="entry name" value="WD40_repeat_dom_sf"/>
</dbReference>
<gene>
    <name evidence="3" type="ORF">Tco_0726581</name>
</gene>
<sequence length="1125" mass="125936">MEKNPAAEKAKKQNHIAKKRAIFPKNRYHEFVVNDEITQEQHERLLEGLHDFVDESRTELRFDSGVWYMLEKTSEENAAAEEAMKKSMKQNHYNGKAMKQNHYAEKAMTQYAAQLDAAVEFWRALLEKEDLAHFPYKYKYQMKHLAVPFLSSLRDESALQKAHAKFNNILTTKMQLAGCSRSEAISLVEFEAKLPGPESFVHVESMSFPPLDPSCRFRESDEDILKSYDLTEEYNNFLYKYEIKKARKLRVRRCYTFTACMIFFVALWFLCRYLITDFLALAAVAPTYKWYVGDDNGVMTVLKHEDDAELLVMPYHISAKSLTVLYFHILSRSGRVIISRSSDDRWSSSSTFFFWEQARYECRLKVLIAYESGLIILRDLFEGQVAVIRGDKVLELKDGFIISPGQDGQLSNGRRSNGHNLEDKEITALCWASSNGTVVAVGYLDGDIMFWKTSTTASGKGRKAGASINNVVRMQLSCAERKLPVIVLYWSPNSKSQNDYDGQLFVYGGDEIGSEEVLTVLTPEWSAGMETLRCVGRAELTLSGSFADMRLLPMVPTLHPVLSATKLISLVGSESASKFLLEVNTTQKTAGGYWPVSGGIVQQLSSPEGYVIEKIYIAGYVDGSVRISDATSPVLSILCIIGSMKDVEVTGSTAPVSELCFCSSTSGLAVGNQLCLFQLERDGLHIVTGTKKESQRQPQSEGLKYSTCFQILDSPVQTLQYVDHGAKLAVAYACGRVAVLDMNAFSVSFLTDSLPNPSSPAISMCWKSFVYNGGHVKSPKGARPKDLDKPVDRLMFVCTKDATLYVYDVEPMQQNESPKSAKDVAAKKEPSTEVDQPKNDLSPPEHINSGQNAMNSLVLLCCKDALCLYPLKSAVQGNDKPLRKVKLEKPCWTSTLKKNDKTCGLVSLYQSGELEIRSLPDLELVKVTPLMSILRWSFKANMERTMRKTRRETMSSLENGQIAMTNGSEVAFISLLNDGDNIMYRSLMDLESLPSLHYKVLAAALEAVINSSQNQKKKHGIPGALAHILKGFRSGKANNGINFHEDFKLGFGNLDRIFSKDPFPPDPLESITNDQDDEELDIDDIKIDEPVLVVPTSSHTKRKEEIGKRTDRQKLFDDDNADPTP</sequence>
<feature type="region of interest" description="Disordered" evidence="1">
    <location>
        <begin position="1062"/>
        <end position="1125"/>
    </location>
</feature>
<keyword evidence="2" id="KW-0812">Transmembrane</keyword>
<dbReference type="InterPro" id="IPR015943">
    <property type="entry name" value="WD40/YVTN_repeat-like_dom_sf"/>
</dbReference>
<organism evidence="3 4">
    <name type="scientific">Tanacetum coccineum</name>
    <dbReference type="NCBI Taxonomy" id="301880"/>
    <lineage>
        <taxon>Eukaryota</taxon>
        <taxon>Viridiplantae</taxon>
        <taxon>Streptophyta</taxon>
        <taxon>Embryophyta</taxon>
        <taxon>Tracheophyta</taxon>
        <taxon>Spermatophyta</taxon>
        <taxon>Magnoliopsida</taxon>
        <taxon>eudicotyledons</taxon>
        <taxon>Gunneridae</taxon>
        <taxon>Pentapetalae</taxon>
        <taxon>asterids</taxon>
        <taxon>campanulids</taxon>
        <taxon>Asterales</taxon>
        <taxon>Asteraceae</taxon>
        <taxon>Asteroideae</taxon>
        <taxon>Anthemideae</taxon>
        <taxon>Anthemidinae</taxon>
        <taxon>Tanacetum</taxon>
    </lineage>
</organism>
<evidence type="ECO:0000256" key="1">
    <source>
        <dbReference type="SAM" id="MobiDB-lite"/>
    </source>
</evidence>
<dbReference type="Gene3D" id="2.130.10.10">
    <property type="entry name" value="YVTN repeat-like/Quinoprotein amine dehydrogenase"/>
    <property type="match status" value="2"/>
</dbReference>
<evidence type="ECO:0000313" key="4">
    <source>
        <dbReference type="Proteomes" id="UP001151760"/>
    </source>
</evidence>
<proteinExistence type="predicted"/>
<keyword evidence="2" id="KW-1133">Transmembrane helix</keyword>
<evidence type="ECO:0000313" key="3">
    <source>
        <dbReference type="EMBL" id="GJS76700.1"/>
    </source>
</evidence>
<dbReference type="PANTHER" id="PTHR10241:SF25">
    <property type="entry name" value="TOMOSYN, ISOFORM C"/>
    <property type="match status" value="1"/>
</dbReference>
<protein>
    <submittedName>
        <fullName evidence="3">Synaptobrevin, WD40/YVTN repeat-like-containing domain protein</fullName>
    </submittedName>
</protein>
<dbReference type="Proteomes" id="UP001151760">
    <property type="component" value="Unassembled WGS sequence"/>
</dbReference>
<feature type="transmembrane region" description="Helical" evidence="2">
    <location>
        <begin position="254"/>
        <end position="275"/>
    </location>
</feature>
<evidence type="ECO:0000256" key="2">
    <source>
        <dbReference type="SAM" id="Phobius"/>
    </source>
</evidence>
<feature type="compositionally biased region" description="Basic and acidic residues" evidence="1">
    <location>
        <begin position="819"/>
        <end position="838"/>
    </location>
</feature>
<name>A0ABQ4YGW9_9ASTR</name>